<reference evidence="2" key="1">
    <citation type="journal article" date="2019" name="Int. J. Syst. Evol. Microbiol.">
        <title>The Global Catalogue of Microorganisms (GCM) 10K type strain sequencing project: providing services to taxonomists for standard genome sequencing and annotation.</title>
        <authorList>
            <consortium name="The Broad Institute Genomics Platform"/>
            <consortium name="The Broad Institute Genome Sequencing Center for Infectious Disease"/>
            <person name="Wu L."/>
            <person name="Ma J."/>
        </authorList>
    </citation>
    <scope>NUCLEOTIDE SEQUENCE [LARGE SCALE GENOMIC DNA]</scope>
    <source>
        <strain evidence="2">JCM 17938</strain>
    </source>
</reference>
<accession>A0ABP8TLB3</accession>
<evidence type="ECO:0000313" key="2">
    <source>
        <dbReference type="Proteomes" id="UP001500212"/>
    </source>
</evidence>
<name>A0ABP8TLB3_9ACTN</name>
<protein>
    <submittedName>
        <fullName evidence="1">Uncharacterized protein</fullName>
    </submittedName>
</protein>
<comment type="caution">
    <text evidence="1">The sequence shown here is derived from an EMBL/GenBank/DDBJ whole genome shotgun (WGS) entry which is preliminary data.</text>
</comment>
<proteinExistence type="predicted"/>
<sequence length="89" mass="9403">MKVLAEAYGMSKWAWGHAPPSPLVTDRMVKYIANSAAKNMSSDDSHTIVPTLTRLGRLAWDRGAVSVAVAVATGSIIAAPARAPCRTPL</sequence>
<dbReference type="EMBL" id="BAABHJ010000016">
    <property type="protein sequence ID" value="GAA4610915.1"/>
    <property type="molecule type" value="Genomic_DNA"/>
</dbReference>
<keyword evidence="2" id="KW-1185">Reference proteome</keyword>
<gene>
    <name evidence="1" type="ORF">GCM10023195_46070</name>
</gene>
<organism evidence="1 2">
    <name type="scientific">Actinoallomurus liliacearum</name>
    <dbReference type="NCBI Taxonomy" id="1080073"/>
    <lineage>
        <taxon>Bacteria</taxon>
        <taxon>Bacillati</taxon>
        <taxon>Actinomycetota</taxon>
        <taxon>Actinomycetes</taxon>
        <taxon>Streptosporangiales</taxon>
        <taxon>Thermomonosporaceae</taxon>
        <taxon>Actinoallomurus</taxon>
    </lineage>
</organism>
<dbReference type="Proteomes" id="UP001500212">
    <property type="component" value="Unassembled WGS sequence"/>
</dbReference>
<evidence type="ECO:0000313" key="1">
    <source>
        <dbReference type="EMBL" id="GAA4610915.1"/>
    </source>
</evidence>